<evidence type="ECO:0000256" key="1">
    <source>
        <dbReference type="SAM" id="MobiDB-lite"/>
    </source>
</evidence>
<evidence type="ECO:0000313" key="3">
    <source>
        <dbReference type="Proteomes" id="UP001295684"/>
    </source>
</evidence>
<sequence length="62" mass="6591">MIIKNHAVADDHIRSADQTPHPAPAQPHHTTSSHLAQPDPVYTQPDPPAAPAQYADPSLAPV</sequence>
<feature type="region of interest" description="Disordered" evidence="1">
    <location>
        <begin position="1"/>
        <end position="62"/>
    </location>
</feature>
<feature type="compositionally biased region" description="Low complexity" evidence="1">
    <location>
        <begin position="51"/>
        <end position="62"/>
    </location>
</feature>
<protein>
    <submittedName>
        <fullName evidence="2">Uncharacterized protein</fullName>
    </submittedName>
</protein>
<accession>A0AAD1X823</accession>
<keyword evidence="3" id="KW-1185">Reference proteome</keyword>
<organism evidence="2 3">
    <name type="scientific">Euplotes crassus</name>
    <dbReference type="NCBI Taxonomy" id="5936"/>
    <lineage>
        <taxon>Eukaryota</taxon>
        <taxon>Sar</taxon>
        <taxon>Alveolata</taxon>
        <taxon>Ciliophora</taxon>
        <taxon>Intramacronucleata</taxon>
        <taxon>Spirotrichea</taxon>
        <taxon>Hypotrichia</taxon>
        <taxon>Euplotida</taxon>
        <taxon>Euplotidae</taxon>
        <taxon>Moneuplotes</taxon>
    </lineage>
</organism>
<proteinExistence type="predicted"/>
<evidence type="ECO:0000313" key="2">
    <source>
        <dbReference type="EMBL" id="CAI2366609.1"/>
    </source>
</evidence>
<name>A0AAD1X823_EUPCR</name>
<dbReference type="EMBL" id="CAMPGE010007697">
    <property type="protein sequence ID" value="CAI2366609.1"/>
    <property type="molecule type" value="Genomic_DNA"/>
</dbReference>
<dbReference type="AlphaFoldDB" id="A0AAD1X823"/>
<gene>
    <name evidence="2" type="ORF">ECRASSUSDP1_LOCUS7882</name>
</gene>
<comment type="caution">
    <text evidence="2">The sequence shown here is derived from an EMBL/GenBank/DDBJ whole genome shotgun (WGS) entry which is preliminary data.</text>
</comment>
<reference evidence="2" key="1">
    <citation type="submission" date="2023-07" db="EMBL/GenBank/DDBJ databases">
        <authorList>
            <consortium name="AG Swart"/>
            <person name="Singh M."/>
            <person name="Singh A."/>
            <person name="Seah K."/>
            <person name="Emmerich C."/>
        </authorList>
    </citation>
    <scope>NUCLEOTIDE SEQUENCE</scope>
    <source>
        <strain evidence="2">DP1</strain>
    </source>
</reference>
<dbReference type="Proteomes" id="UP001295684">
    <property type="component" value="Unassembled WGS sequence"/>
</dbReference>